<evidence type="ECO:0000313" key="1">
    <source>
        <dbReference type="EMBL" id="OXG21288.1"/>
    </source>
</evidence>
<accession>A0A854QDA5</accession>
<reference evidence="1 2" key="1">
    <citation type="submission" date="2017-06" db="EMBL/GenBank/DDBJ databases">
        <title>Global population genomics of the pathogenic fungus Cryptococcus neoformans var. grubii.</title>
        <authorList>
            <person name="Cuomo C."/>
            <person name="Litvintseva A."/>
            <person name="Chen Y."/>
            <person name="Young S."/>
            <person name="Zeng Q."/>
            <person name="Chapman S."/>
            <person name="Gujja S."/>
            <person name="Saif S."/>
            <person name="Birren B."/>
        </authorList>
    </citation>
    <scope>NUCLEOTIDE SEQUENCE [LARGE SCALE GENOMIC DNA]</scope>
    <source>
        <strain evidence="1 2">Tu259-1</strain>
    </source>
</reference>
<comment type="caution">
    <text evidence="1">The sequence shown here is derived from an EMBL/GenBank/DDBJ whole genome shotgun (WGS) entry which is preliminary data.</text>
</comment>
<gene>
    <name evidence="1" type="ORF">C361_03501</name>
</gene>
<evidence type="ECO:0000313" key="2">
    <source>
        <dbReference type="Proteomes" id="UP000199727"/>
    </source>
</evidence>
<dbReference type="EMBL" id="AMKT01000043">
    <property type="protein sequence ID" value="OXG21288.1"/>
    <property type="molecule type" value="Genomic_DNA"/>
</dbReference>
<proteinExistence type="predicted"/>
<protein>
    <submittedName>
        <fullName evidence="1">Uncharacterized protein</fullName>
    </submittedName>
</protein>
<dbReference type="AlphaFoldDB" id="A0A854QDA5"/>
<name>A0A854QDA5_CRYNE</name>
<organism evidence="1 2">
    <name type="scientific">Cryptococcus neoformans Tu259-1</name>
    <dbReference type="NCBI Taxonomy" id="1230072"/>
    <lineage>
        <taxon>Eukaryota</taxon>
        <taxon>Fungi</taxon>
        <taxon>Dikarya</taxon>
        <taxon>Basidiomycota</taxon>
        <taxon>Agaricomycotina</taxon>
        <taxon>Tremellomycetes</taxon>
        <taxon>Tremellales</taxon>
        <taxon>Cryptococcaceae</taxon>
        <taxon>Cryptococcus</taxon>
        <taxon>Cryptococcus neoformans species complex</taxon>
    </lineage>
</organism>
<sequence length="119" mass="14069">MRVFVNWKDICYSPKIRGPLSTYVFDNPPSVPTIRAYQETVKAQGNSMTSPLFICPTYHVIKVHEESVDEEWFTLFDKLRLDAECFGIYRSPFDRPFSVEEIVLIKHPDHYLLLEDRKR</sequence>
<dbReference type="Proteomes" id="UP000199727">
    <property type="component" value="Unassembled WGS sequence"/>
</dbReference>